<feature type="chain" id="PRO_5042774316" evidence="1">
    <location>
        <begin position="32"/>
        <end position="241"/>
    </location>
</feature>
<dbReference type="Proteomes" id="UP000675747">
    <property type="component" value="Unassembled WGS sequence"/>
</dbReference>
<evidence type="ECO:0000313" key="3">
    <source>
        <dbReference type="EMBL" id="MBS7457498.1"/>
    </source>
</evidence>
<accession>A0A8J7VX08</accession>
<dbReference type="Pfam" id="PF01674">
    <property type="entry name" value="Lipase_2"/>
    <property type="match status" value="1"/>
</dbReference>
<keyword evidence="1" id="KW-0732">Signal</keyword>
<reference evidence="2" key="2">
    <citation type="submission" date="2021-04" db="EMBL/GenBank/DDBJ databases">
        <authorList>
            <person name="Karlyshev A.V."/>
        </authorList>
    </citation>
    <scope>NUCLEOTIDE SEQUENCE</scope>
    <source>
        <strain evidence="2">LMG 29479</strain>
    </source>
</reference>
<dbReference type="InterPro" id="IPR002918">
    <property type="entry name" value="Lipase_EstA/Esterase_EstB"/>
</dbReference>
<dbReference type="EMBL" id="JAGQFT010000125">
    <property type="protein sequence ID" value="MBR0563369.1"/>
    <property type="molecule type" value="Genomic_DNA"/>
</dbReference>
<dbReference type="PANTHER" id="PTHR32015:SF1">
    <property type="entry name" value="LIPASE"/>
    <property type="match status" value="1"/>
</dbReference>
<dbReference type="AlphaFoldDB" id="A0A8J7VX08"/>
<reference evidence="3 4" key="1">
    <citation type="journal article" date="2021" name="Microbiol. Resour. Announc.">
        <title>Draft Genome Sequence of Coralloluteibacterium stylophorae LMG 29479T.</title>
        <authorList>
            <person name="Karlyshev A.V."/>
            <person name="Kudryashova E.B."/>
            <person name="Ariskina E.V."/>
            <person name="Conroy A.P."/>
            <person name="Abidueva E.Y."/>
        </authorList>
    </citation>
    <scope>NUCLEOTIDE SEQUENCE [LARGE SCALE GENOMIC DNA]</scope>
    <source>
        <strain evidence="3 4">LMG 29479</strain>
    </source>
</reference>
<sequence length="241" mass="25151">MTGTTKRSRGHVLRICVLLLSTLGFAAGAHAACRDAVVLVHGNAGSPSDYANTWSELRARGYAADEIFRPSWGSKTCAACNDHSGSETGPVDAALIDAAARSCTGRIDVIGHSMGATLAAKRIQVLGMRSYVDAFVGIAGAFRGLWSCGTYPFNVTTTTCGAQGLSVSSPLVESLAGRRFGDYMVSIKSYNDQIVCFGGVCTVGGRHSSSMDAEDRTVTLAGYGHFGLLTLTAGLQADLIE</sequence>
<evidence type="ECO:0000313" key="2">
    <source>
        <dbReference type="EMBL" id="MBR0563369.1"/>
    </source>
</evidence>
<dbReference type="Gene3D" id="3.40.50.1820">
    <property type="entry name" value="alpha/beta hydrolase"/>
    <property type="match status" value="1"/>
</dbReference>
<comment type="caution">
    <text evidence="2">The sequence shown here is derived from an EMBL/GenBank/DDBJ whole genome shotgun (WGS) entry which is preliminary data.</text>
</comment>
<dbReference type="GO" id="GO:0016298">
    <property type="term" value="F:lipase activity"/>
    <property type="evidence" value="ECO:0007669"/>
    <property type="project" value="TreeGrafter"/>
</dbReference>
<keyword evidence="4" id="KW-1185">Reference proteome</keyword>
<proteinExistence type="predicted"/>
<feature type="signal peptide" evidence="1">
    <location>
        <begin position="1"/>
        <end position="31"/>
    </location>
</feature>
<dbReference type="SUPFAM" id="SSF53474">
    <property type="entry name" value="alpha/beta-Hydrolases"/>
    <property type="match status" value="1"/>
</dbReference>
<organism evidence="2">
    <name type="scientific">Coralloluteibacterium stylophorae</name>
    <dbReference type="NCBI Taxonomy" id="1776034"/>
    <lineage>
        <taxon>Bacteria</taxon>
        <taxon>Pseudomonadati</taxon>
        <taxon>Pseudomonadota</taxon>
        <taxon>Gammaproteobacteria</taxon>
        <taxon>Lysobacterales</taxon>
        <taxon>Lysobacteraceae</taxon>
        <taxon>Coralloluteibacterium</taxon>
    </lineage>
</organism>
<keyword evidence="2" id="KW-0378">Hydrolase</keyword>
<gene>
    <name evidence="3" type="ORF">KB893_010165</name>
    <name evidence="2" type="ORF">KB893_12725</name>
</gene>
<evidence type="ECO:0000313" key="4">
    <source>
        <dbReference type="Proteomes" id="UP000675747"/>
    </source>
</evidence>
<dbReference type="PANTHER" id="PTHR32015">
    <property type="entry name" value="FASTING INDUCED LIPASE"/>
    <property type="match status" value="1"/>
</dbReference>
<name>A0A8J7VX08_9GAMM</name>
<dbReference type="EMBL" id="JAGQFT020000006">
    <property type="protein sequence ID" value="MBS7457498.1"/>
    <property type="molecule type" value="Genomic_DNA"/>
</dbReference>
<protein>
    <submittedName>
        <fullName evidence="2">Alpha/beta fold hydrolase</fullName>
    </submittedName>
</protein>
<dbReference type="InterPro" id="IPR029058">
    <property type="entry name" value="AB_hydrolase_fold"/>
</dbReference>
<dbReference type="RefSeq" id="WP_211927281.1">
    <property type="nucleotide sequence ID" value="NZ_JAGQFT020000006.1"/>
</dbReference>
<dbReference type="GO" id="GO:0016042">
    <property type="term" value="P:lipid catabolic process"/>
    <property type="evidence" value="ECO:0007669"/>
    <property type="project" value="InterPro"/>
</dbReference>
<evidence type="ECO:0000256" key="1">
    <source>
        <dbReference type="SAM" id="SignalP"/>
    </source>
</evidence>